<feature type="region of interest" description="Disordered" evidence="1">
    <location>
        <begin position="42"/>
        <end position="69"/>
    </location>
</feature>
<feature type="compositionally biased region" description="Polar residues" evidence="1">
    <location>
        <begin position="42"/>
        <end position="52"/>
    </location>
</feature>
<keyword evidence="2" id="KW-1185">Reference proteome</keyword>
<evidence type="ECO:0000256" key="1">
    <source>
        <dbReference type="SAM" id="MobiDB-lite"/>
    </source>
</evidence>
<proteinExistence type="predicted"/>
<name>A0A915DQH8_9BILA</name>
<dbReference type="WBParaSite" id="jg22460">
    <property type="protein sequence ID" value="jg22460"/>
    <property type="gene ID" value="jg22460"/>
</dbReference>
<accession>A0A915DQH8</accession>
<evidence type="ECO:0000313" key="3">
    <source>
        <dbReference type="WBParaSite" id="jg22460"/>
    </source>
</evidence>
<evidence type="ECO:0000313" key="2">
    <source>
        <dbReference type="Proteomes" id="UP000887574"/>
    </source>
</evidence>
<dbReference type="AlphaFoldDB" id="A0A915DQH8"/>
<organism evidence="2 3">
    <name type="scientific">Ditylenchus dipsaci</name>
    <dbReference type="NCBI Taxonomy" id="166011"/>
    <lineage>
        <taxon>Eukaryota</taxon>
        <taxon>Metazoa</taxon>
        <taxon>Ecdysozoa</taxon>
        <taxon>Nematoda</taxon>
        <taxon>Chromadorea</taxon>
        <taxon>Rhabditida</taxon>
        <taxon>Tylenchina</taxon>
        <taxon>Tylenchomorpha</taxon>
        <taxon>Sphaerularioidea</taxon>
        <taxon>Anguinidae</taxon>
        <taxon>Anguininae</taxon>
        <taxon>Ditylenchus</taxon>
    </lineage>
</organism>
<reference evidence="3" key="1">
    <citation type="submission" date="2022-11" db="UniProtKB">
        <authorList>
            <consortium name="WormBaseParasite"/>
        </authorList>
    </citation>
    <scope>IDENTIFICATION</scope>
</reference>
<dbReference type="Proteomes" id="UP000887574">
    <property type="component" value="Unplaced"/>
</dbReference>
<protein>
    <submittedName>
        <fullName evidence="3">Uncharacterized protein</fullName>
    </submittedName>
</protein>
<sequence>MKHFKIYASSSKTGRILREAKKDNSLQSDILAAQTSVSALETVEGQKTNDSRSGIPAPQCSATFPKSDEARKNDKLINKTHVSEPEDYKIAPALPPDCNYDQESIIVAAVFEGDLDQHQLRIERKERQEMEQKTLKPTWKFRSAIFFLRSMKPVTEIQTRISNVGDKSPTEASSHSVGSAKRLTTSSFRSYEELVAKKSNSDLQFEQLLAILEKDKKKFIRSHWKSAPYWMRLESKVVRMLC</sequence>